<evidence type="ECO:0000313" key="2">
    <source>
        <dbReference type="Proteomes" id="UP000814033"/>
    </source>
</evidence>
<reference evidence="1" key="1">
    <citation type="submission" date="2021-02" db="EMBL/GenBank/DDBJ databases">
        <authorList>
            <consortium name="DOE Joint Genome Institute"/>
            <person name="Ahrendt S."/>
            <person name="Looney B.P."/>
            <person name="Miyauchi S."/>
            <person name="Morin E."/>
            <person name="Drula E."/>
            <person name="Courty P.E."/>
            <person name="Chicoki N."/>
            <person name="Fauchery L."/>
            <person name="Kohler A."/>
            <person name="Kuo A."/>
            <person name="Labutti K."/>
            <person name="Pangilinan J."/>
            <person name="Lipzen A."/>
            <person name="Riley R."/>
            <person name="Andreopoulos W."/>
            <person name="He G."/>
            <person name="Johnson J."/>
            <person name="Barry K.W."/>
            <person name="Grigoriev I.V."/>
            <person name="Nagy L."/>
            <person name="Hibbett D."/>
            <person name="Henrissat B."/>
            <person name="Matheny P.B."/>
            <person name="Labbe J."/>
            <person name="Martin F."/>
        </authorList>
    </citation>
    <scope>NUCLEOTIDE SEQUENCE</scope>
    <source>
        <strain evidence="1">FP105234-sp</strain>
    </source>
</reference>
<organism evidence="1 2">
    <name type="scientific">Auriscalpium vulgare</name>
    <dbReference type="NCBI Taxonomy" id="40419"/>
    <lineage>
        <taxon>Eukaryota</taxon>
        <taxon>Fungi</taxon>
        <taxon>Dikarya</taxon>
        <taxon>Basidiomycota</taxon>
        <taxon>Agaricomycotina</taxon>
        <taxon>Agaricomycetes</taxon>
        <taxon>Russulales</taxon>
        <taxon>Auriscalpiaceae</taxon>
        <taxon>Auriscalpium</taxon>
    </lineage>
</organism>
<proteinExistence type="predicted"/>
<sequence>MSSALDFRIRMHSARIRAAACAMLASPSQVSASDWDNLLDEIFAGWDYFNNGPEQPQIPGPLHVAVKEVRAAGAETRRPDSINLRAIGDIEATREEAFDGDLGDNMWWQLIADRPVPRALPRMDPSLPTLTLSPTIAHVPIVAPETTDPNRRLIVHPTVAAISFADKSSAFANTAGSASPGDGTTDPLTTSRTQLTPPSRTAPAPSVTEEAPAAPDGRDGVKSTAGVKWTRFGKDKASPAGPASSMAPIDGSNDLSTSTRTQHASPSRTAQVLSTTGQDFAAQVGTDKAEMLVRGGSGTVGATQREHNDAPKALGFQDETQGQSKRRHSAKAFEDYPVRWAFIANERLLTDDLMSTAAKTSTGPPPPMPKPRGRLRALAGRTRQPSRDDMPIAKRTRNLTLRILSPSLPPDVPIDVDSVDSGSSVAPHAAAQSRMQSPATPLAPPLPIPSTHPRPWHTNLATYEAHMKEVQQARRRGGALGSPLHTVDPLLTAAGDNRNEADEVASIDPIETAAGGINSEAEKVDERIADLPGHGQLSAIAAAGDILFGTADDAILSGLDDVSLLYETFRRKSARNIASLKQSADFGLTKIVDEIKIMSTRHVDEIKALVTSQEASVDRLQAAHDAGVARLIDEIQKASSNFNTGAATIHGGLYAMSLDLRNFLGSIGSEHDINDNSADVPPTNPAKHASTSSNPIRAADLAATPDEAQSTTPGLGLGAASHRAPTKKKTTARPASHGGKQGGDLKSGI</sequence>
<comment type="caution">
    <text evidence="1">The sequence shown here is derived from an EMBL/GenBank/DDBJ whole genome shotgun (WGS) entry which is preliminary data.</text>
</comment>
<name>A0ACB8R5A1_9AGAM</name>
<dbReference type="EMBL" id="MU276375">
    <property type="protein sequence ID" value="KAI0038993.1"/>
    <property type="molecule type" value="Genomic_DNA"/>
</dbReference>
<gene>
    <name evidence="1" type="ORF">FA95DRAFT_1577888</name>
</gene>
<accession>A0ACB8R5A1</accession>
<dbReference type="Proteomes" id="UP000814033">
    <property type="component" value="Unassembled WGS sequence"/>
</dbReference>
<evidence type="ECO:0000313" key="1">
    <source>
        <dbReference type="EMBL" id="KAI0038993.1"/>
    </source>
</evidence>
<protein>
    <submittedName>
        <fullName evidence="1">Uncharacterized protein</fullName>
    </submittedName>
</protein>
<keyword evidence="2" id="KW-1185">Reference proteome</keyword>
<reference evidence="1" key="2">
    <citation type="journal article" date="2022" name="New Phytol.">
        <title>Evolutionary transition to the ectomycorrhizal habit in the genomes of a hyperdiverse lineage of mushroom-forming fungi.</title>
        <authorList>
            <person name="Looney B."/>
            <person name="Miyauchi S."/>
            <person name="Morin E."/>
            <person name="Drula E."/>
            <person name="Courty P.E."/>
            <person name="Kohler A."/>
            <person name="Kuo A."/>
            <person name="LaButti K."/>
            <person name="Pangilinan J."/>
            <person name="Lipzen A."/>
            <person name="Riley R."/>
            <person name="Andreopoulos W."/>
            <person name="He G."/>
            <person name="Johnson J."/>
            <person name="Nolan M."/>
            <person name="Tritt A."/>
            <person name="Barry K.W."/>
            <person name="Grigoriev I.V."/>
            <person name="Nagy L.G."/>
            <person name="Hibbett D."/>
            <person name="Henrissat B."/>
            <person name="Matheny P.B."/>
            <person name="Labbe J."/>
            <person name="Martin F.M."/>
        </authorList>
    </citation>
    <scope>NUCLEOTIDE SEQUENCE</scope>
    <source>
        <strain evidence="1">FP105234-sp</strain>
    </source>
</reference>